<dbReference type="CDD" id="cd03019">
    <property type="entry name" value="DsbA_DsbA"/>
    <property type="match status" value="1"/>
</dbReference>
<dbReference type="InterPro" id="IPR001853">
    <property type="entry name" value="DSBA-like_thioredoxin_dom"/>
</dbReference>
<dbReference type="OrthoDB" id="9784896at2"/>
<dbReference type="eggNOG" id="COG1651">
    <property type="taxonomic scope" value="Bacteria"/>
</dbReference>
<dbReference type="Gene3D" id="3.40.30.10">
    <property type="entry name" value="Glutaredoxin"/>
    <property type="match status" value="1"/>
</dbReference>
<keyword evidence="11" id="KW-1185">Reference proteome</keyword>
<dbReference type="GO" id="GO:0015036">
    <property type="term" value="F:disulfide oxidoreductase activity"/>
    <property type="evidence" value="ECO:0007669"/>
    <property type="project" value="UniProtKB-ARBA"/>
</dbReference>
<dbReference type="RefSeq" id="WP_015260466.1">
    <property type="nucleotide sequence ID" value="NC_019902.2"/>
</dbReference>
<dbReference type="InterPro" id="IPR050824">
    <property type="entry name" value="Thiol_disulfide_DsbA"/>
</dbReference>
<dbReference type="PATRIC" id="fig|1255043.3.peg.3780"/>
<proteinExistence type="inferred from homology"/>
<dbReference type="Pfam" id="PF01323">
    <property type="entry name" value="DSBA"/>
    <property type="match status" value="1"/>
</dbReference>
<dbReference type="GO" id="GO:0042597">
    <property type="term" value="C:periplasmic space"/>
    <property type="evidence" value="ECO:0007669"/>
    <property type="project" value="UniProtKB-SubCell"/>
</dbReference>
<dbReference type="PROSITE" id="PS51352">
    <property type="entry name" value="THIOREDOXIN_2"/>
    <property type="match status" value="1"/>
</dbReference>
<dbReference type="PANTHER" id="PTHR35891">
    <property type="entry name" value="THIOL:DISULFIDE INTERCHANGE PROTEIN DSBA"/>
    <property type="match status" value="1"/>
</dbReference>
<evidence type="ECO:0000259" key="9">
    <source>
        <dbReference type="PROSITE" id="PS51352"/>
    </source>
</evidence>
<organism evidence="10 11">
    <name type="scientific">Thioalkalivibrio nitratireducens (strain DSM 14787 / UNIQEM 213 / ALEN2)</name>
    <dbReference type="NCBI Taxonomy" id="1255043"/>
    <lineage>
        <taxon>Bacteria</taxon>
        <taxon>Pseudomonadati</taxon>
        <taxon>Pseudomonadota</taxon>
        <taxon>Gammaproteobacteria</taxon>
        <taxon>Chromatiales</taxon>
        <taxon>Ectothiorhodospiraceae</taxon>
        <taxon>Thioalkalivibrio</taxon>
    </lineage>
</organism>
<comment type="similarity">
    <text evidence="2">Belongs to the thioredoxin family. DsbA subfamily.</text>
</comment>
<sequence length="210" mass="23382">MNRRHFIGTLVGGSALLASGAGLTRDYAAGIDYRELFPRVDTGLPEGRIQVVEVFWYGCPHCYQLQPLLRDWKTNLPDHVDLQHLPAPFNDLWALHARVFFAAQALDVLPEIHQPFFEAIHGQGRNLRSESAILRFVDQRGLDADAFREAMRSPETGEALQDAGLRVQAYQVEGTPSMVVDGRAMVSSGMSGSHREMLRVVDHLIGDFSA</sequence>
<dbReference type="InterPro" id="IPR013766">
    <property type="entry name" value="Thioredoxin_domain"/>
</dbReference>
<dbReference type="InterPro" id="IPR036249">
    <property type="entry name" value="Thioredoxin-like_sf"/>
</dbReference>
<keyword evidence="6" id="KW-0676">Redox-active center</keyword>
<keyword evidence="3" id="KW-0732">Signal</keyword>
<evidence type="ECO:0000256" key="3">
    <source>
        <dbReference type="ARBA" id="ARBA00022729"/>
    </source>
</evidence>
<feature type="disulfide bond" description="Redox-active" evidence="8">
    <location>
        <begin position="59"/>
        <end position="62"/>
    </location>
</feature>
<evidence type="ECO:0000256" key="1">
    <source>
        <dbReference type="ARBA" id="ARBA00004418"/>
    </source>
</evidence>
<evidence type="ECO:0000256" key="4">
    <source>
        <dbReference type="ARBA" id="ARBA00022764"/>
    </source>
</evidence>
<evidence type="ECO:0000256" key="2">
    <source>
        <dbReference type="ARBA" id="ARBA00005791"/>
    </source>
</evidence>
<dbReference type="Proteomes" id="UP000010809">
    <property type="component" value="Chromosome"/>
</dbReference>
<evidence type="ECO:0000256" key="5">
    <source>
        <dbReference type="ARBA" id="ARBA00023157"/>
    </source>
</evidence>
<protein>
    <recommendedName>
        <fullName evidence="7">Thiol:disulfide interchange protein</fullName>
    </recommendedName>
</protein>
<keyword evidence="4 7" id="KW-0574">Periplasm</keyword>
<name>L0E0N6_THIND</name>
<dbReference type="STRING" id="1255043.TVNIR_3746"/>
<evidence type="ECO:0000256" key="7">
    <source>
        <dbReference type="PIRNR" id="PIRNR001488"/>
    </source>
</evidence>
<dbReference type="PANTHER" id="PTHR35891:SF2">
    <property type="entry name" value="THIOL:DISULFIDE INTERCHANGE PROTEIN DSBA"/>
    <property type="match status" value="1"/>
</dbReference>
<dbReference type="SUPFAM" id="SSF52833">
    <property type="entry name" value="Thioredoxin-like"/>
    <property type="match status" value="1"/>
</dbReference>
<dbReference type="HOGENOM" id="CLU_088255_1_0_6"/>
<dbReference type="PIRSF" id="PIRSF001488">
    <property type="entry name" value="Tdi_protein"/>
    <property type="match status" value="1"/>
</dbReference>
<dbReference type="EMBL" id="CP003989">
    <property type="protein sequence ID" value="AGA35374.1"/>
    <property type="molecule type" value="Genomic_DNA"/>
</dbReference>
<dbReference type="PROSITE" id="PS00194">
    <property type="entry name" value="THIOREDOXIN_1"/>
    <property type="match status" value="1"/>
</dbReference>
<gene>
    <name evidence="10" type="primary">dsbA [H]</name>
    <name evidence="10" type="ordered locus">TVNIR_3746</name>
</gene>
<feature type="domain" description="Thioredoxin" evidence="9">
    <location>
        <begin position="9"/>
        <end position="206"/>
    </location>
</feature>
<reference evidence="10" key="1">
    <citation type="submission" date="2015-12" db="EMBL/GenBank/DDBJ databases">
        <authorList>
            <person name="Tikhonova T.V."/>
            <person name="Pavlov A.R."/>
            <person name="Beletsky A.V."/>
            <person name="Mardanov A.V."/>
            <person name="Sorokin D.Y."/>
            <person name="Ravin N.V."/>
            <person name="Popov V.O."/>
        </authorList>
    </citation>
    <scope>NUCLEOTIDE SEQUENCE</scope>
    <source>
        <strain evidence="10">DSM 14787</strain>
    </source>
</reference>
<evidence type="ECO:0000256" key="6">
    <source>
        <dbReference type="ARBA" id="ARBA00023284"/>
    </source>
</evidence>
<accession>L0E0N6</accession>
<evidence type="ECO:0000313" key="10">
    <source>
        <dbReference type="EMBL" id="AGA35374.1"/>
    </source>
</evidence>
<evidence type="ECO:0000313" key="11">
    <source>
        <dbReference type="Proteomes" id="UP000010809"/>
    </source>
</evidence>
<evidence type="ECO:0000256" key="8">
    <source>
        <dbReference type="PIRSR" id="PIRSR001488-1"/>
    </source>
</evidence>
<dbReference type="InterPro" id="IPR017937">
    <property type="entry name" value="Thioredoxin_CS"/>
</dbReference>
<comment type="subcellular location">
    <subcellularLocation>
        <location evidence="1 7">Periplasm</location>
    </subcellularLocation>
</comment>
<dbReference type="AlphaFoldDB" id="L0E0N6"/>
<dbReference type="InterPro" id="IPR023205">
    <property type="entry name" value="DsbA/DsbL"/>
</dbReference>
<keyword evidence="5 7" id="KW-1015">Disulfide bond</keyword>
<dbReference type="KEGG" id="tni:TVNIR_3746"/>